<dbReference type="SUPFAM" id="SSF51338">
    <property type="entry name" value="Composite domain of metallo-dependent hydrolases"/>
    <property type="match status" value="1"/>
</dbReference>
<dbReference type="Pfam" id="PF22039">
    <property type="entry name" value="HUTI_composite_bact"/>
    <property type="match status" value="1"/>
</dbReference>
<dbReference type="Pfam" id="PF01979">
    <property type="entry name" value="Amidohydro_1"/>
    <property type="match status" value="1"/>
</dbReference>
<dbReference type="AlphaFoldDB" id="A0A840NQU2"/>
<feature type="domain" description="Amidohydrolase-related" evidence="4">
    <location>
        <begin position="62"/>
        <end position="417"/>
    </location>
</feature>
<keyword evidence="1" id="KW-0479">Metal-binding</keyword>
<dbReference type="EMBL" id="JACHGN010000001">
    <property type="protein sequence ID" value="MBB5130974.1"/>
    <property type="molecule type" value="Genomic_DNA"/>
</dbReference>
<keyword evidence="7" id="KW-1185">Reference proteome</keyword>
<protein>
    <submittedName>
        <fullName evidence="6">5-methylthioadenosine/S-adenosylhomocysteine deaminase</fullName>
        <ecNumber evidence="6">3.5.4.28</ecNumber>
        <ecNumber evidence="6">3.5.4.31</ecNumber>
    </submittedName>
</protein>
<dbReference type="GO" id="GO:0046872">
    <property type="term" value="F:metal ion binding"/>
    <property type="evidence" value="ECO:0007669"/>
    <property type="project" value="UniProtKB-KW"/>
</dbReference>
<evidence type="ECO:0000259" key="4">
    <source>
        <dbReference type="Pfam" id="PF01979"/>
    </source>
</evidence>
<dbReference type="InterPro" id="IPR032466">
    <property type="entry name" value="Metal_Hydrolase"/>
</dbReference>
<dbReference type="Gene3D" id="3.20.20.140">
    <property type="entry name" value="Metal-dependent hydrolases"/>
    <property type="match status" value="1"/>
</dbReference>
<gene>
    <name evidence="6" type="ORF">HNP84_000662</name>
</gene>
<proteinExistence type="predicted"/>
<name>A0A840NQU2_9ACTN</name>
<evidence type="ECO:0000256" key="3">
    <source>
        <dbReference type="ARBA" id="ARBA00022833"/>
    </source>
</evidence>
<dbReference type="InterPro" id="IPR011059">
    <property type="entry name" value="Metal-dep_hydrolase_composite"/>
</dbReference>
<evidence type="ECO:0000256" key="2">
    <source>
        <dbReference type="ARBA" id="ARBA00022801"/>
    </source>
</evidence>
<reference evidence="6 7" key="1">
    <citation type="submission" date="2020-08" db="EMBL/GenBank/DDBJ databases">
        <title>Genomic Encyclopedia of Type Strains, Phase IV (KMG-IV): sequencing the most valuable type-strain genomes for metagenomic binning, comparative biology and taxonomic classification.</title>
        <authorList>
            <person name="Goeker M."/>
        </authorList>
    </citation>
    <scope>NUCLEOTIDE SEQUENCE [LARGE SCALE GENOMIC DNA]</scope>
    <source>
        <strain evidence="6 7">DSM 45615</strain>
    </source>
</reference>
<evidence type="ECO:0000313" key="7">
    <source>
        <dbReference type="Proteomes" id="UP000578449"/>
    </source>
</evidence>
<evidence type="ECO:0000256" key="1">
    <source>
        <dbReference type="ARBA" id="ARBA00022723"/>
    </source>
</evidence>
<organism evidence="6 7">
    <name type="scientific">Thermocatellispora tengchongensis</name>
    <dbReference type="NCBI Taxonomy" id="1073253"/>
    <lineage>
        <taxon>Bacteria</taxon>
        <taxon>Bacillati</taxon>
        <taxon>Actinomycetota</taxon>
        <taxon>Actinomycetes</taxon>
        <taxon>Streptosporangiales</taxon>
        <taxon>Streptosporangiaceae</taxon>
        <taxon>Thermocatellispora</taxon>
    </lineage>
</organism>
<dbReference type="GO" id="GO:0050270">
    <property type="term" value="F:S-adenosylhomocysteine deaminase activity"/>
    <property type="evidence" value="ECO:0007669"/>
    <property type="project" value="UniProtKB-EC"/>
</dbReference>
<feature type="domain" description="Aminodeoxyfutalosine deaminase/Imidazolonepropionase-like composite" evidence="5">
    <location>
        <begin position="30"/>
        <end position="52"/>
    </location>
</feature>
<keyword evidence="3" id="KW-0862">Zinc</keyword>
<accession>A0A840NQU2</accession>
<dbReference type="InterPro" id="IPR054418">
    <property type="entry name" value="MQNX/HUTI_composite_N"/>
</dbReference>
<dbReference type="InterPro" id="IPR006680">
    <property type="entry name" value="Amidohydro-rel"/>
</dbReference>
<evidence type="ECO:0000313" key="6">
    <source>
        <dbReference type="EMBL" id="MBB5130974.1"/>
    </source>
</evidence>
<evidence type="ECO:0000259" key="5">
    <source>
        <dbReference type="Pfam" id="PF22039"/>
    </source>
</evidence>
<dbReference type="Gene3D" id="2.30.40.10">
    <property type="entry name" value="Urease, subunit C, domain 1"/>
    <property type="match status" value="1"/>
</dbReference>
<dbReference type="SUPFAM" id="SSF51556">
    <property type="entry name" value="Metallo-dependent hydrolases"/>
    <property type="match status" value="1"/>
</dbReference>
<sequence>MAFNPPDLLITGGDVVTMNPHREVLVGGTVAVAGDRIAAVGGTRELRERWPGTPELDATDCVVTPGMINAHQHLTGDPLTRACIPDDIGSDEAIHQWAVPIHAAHGPDDEELSALLSSVENLRNGVTTIIEAGTVAHPDRVAAGMRRAGVRGTIGAWGWDVQGAPHAAPAQEVLDRLRAVIESHPAGGLVEGRVTLVGHGLASDELLAGAADLARATGAGMTMHMSPGRGDPVHYLDKHGRRPLEHLAALGVLGGHLLLAHAVWLDDAEMSALLASGTAVAYCPWAYLRLGQGVTRAGRHAEMVRRGGRVALGCDAANAGDAADILRAAALAAGLAKDSSLDTAALGAPEAFEMATIGGAEAVGMSARIGSIEEGKLADLVVHDATGPQWTPRGDVAHQLVWSTDGRSVRDVFVGGHHVIQRGRCTTVDERALRKEAAKRSADLLKRAGIAVRNPWPHLRSH</sequence>
<dbReference type="InterPro" id="IPR050287">
    <property type="entry name" value="MTA/SAH_deaminase"/>
</dbReference>
<dbReference type="RefSeq" id="WP_185047780.1">
    <property type="nucleotide sequence ID" value="NZ_BAABIX010000013.1"/>
</dbReference>
<keyword evidence="2 6" id="KW-0378">Hydrolase</keyword>
<dbReference type="PANTHER" id="PTHR43794:SF11">
    <property type="entry name" value="AMIDOHYDROLASE-RELATED DOMAIN-CONTAINING PROTEIN"/>
    <property type="match status" value="1"/>
</dbReference>
<comment type="caution">
    <text evidence="6">The sequence shown here is derived from an EMBL/GenBank/DDBJ whole genome shotgun (WGS) entry which is preliminary data.</text>
</comment>
<dbReference type="EC" id="3.5.4.28" evidence="6"/>
<dbReference type="GO" id="GO:0090614">
    <property type="term" value="F:5'-methylthioadenosine deaminase activity"/>
    <property type="evidence" value="ECO:0007669"/>
    <property type="project" value="UniProtKB-EC"/>
</dbReference>
<dbReference type="Proteomes" id="UP000578449">
    <property type="component" value="Unassembled WGS sequence"/>
</dbReference>
<dbReference type="EC" id="3.5.4.31" evidence="6"/>
<dbReference type="PANTHER" id="PTHR43794">
    <property type="entry name" value="AMINOHYDROLASE SSNA-RELATED"/>
    <property type="match status" value="1"/>
</dbReference>